<dbReference type="Gene3D" id="2.30.29.30">
    <property type="entry name" value="Pleckstrin-homology domain (PH domain)/Phosphotyrosine-binding domain (PTB)"/>
    <property type="match status" value="1"/>
</dbReference>
<dbReference type="GO" id="GO:0030010">
    <property type="term" value="P:establishment of cell polarity"/>
    <property type="evidence" value="ECO:0007669"/>
    <property type="project" value="TreeGrafter"/>
</dbReference>
<dbReference type="PANTHER" id="PTHR47339">
    <property type="entry name" value="CELL DIVISION CONTROL PROTEIN 24"/>
    <property type="match status" value="1"/>
</dbReference>
<dbReference type="SMART" id="SM00666">
    <property type="entry name" value="PB1"/>
    <property type="match status" value="1"/>
</dbReference>
<feature type="compositionally biased region" description="Pro residues" evidence="1">
    <location>
        <begin position="713"/>
        <end position="722"/>
    </location>
</feature>
<dbReference type="EMBL" id="JAIFTL010000109">
    <property type="protein sequence ID" value="KAG9323247.1"/>
    <property type="molecule type" value="Genomic_DNA"/>
</dbReference>
<dbReference type="GO" id="GO:0000935">
    <property type="term" value="C:division septum"/>
    <property type="evidence" value="ECO:0007669"/>
    <property type="project" value="TreeGrafter"/>
</dbReference>
<sequence length="897" mass="98937">MPPSPTFMDQHPAPPPLSRGNSVVSLYQSCLNLIDRLAGVPDFEQYLDPELVKNIQAGSPSSSSPNDPVSQLWILFRLGAPLACIFNGLRPKQPLKINNLDASITNINACKATVFHFLVSCLQELQFKDDDLFTISELYQDDTNGFVKVIRTVSMVLDRMEAQGLLRAKRSKRNSDPARPTDNRAKVVNEILETERSYVQDLENLQNYMRALQSGPAVVSPETIHLIFGNLNALVDFQRRFLIAIETNAACAPQDQNFGQVFLQHEEAFAVYEPFCANVKDASALVVQEYEKLQKWNHLIDAQHGVNSNLIKPVQRICKYPLFMHELIKLTSEEHPYYCDLLQGMAAIKRVAESINETNRRQENHATAQALQHKVAWKDGELVSDFGALLLHDTLLNPRGSPDKALEVYLFEKILVCCQSIVSRKKPSRPLIRGAKPKPTLHLNGRIYISNIKGIRPENTAGSYVLHVVWNVDAEEFELRCRTEDQLKKWFNVLEKLVAEASIGRSDFVSHNYIDPSTISHDTQSSFFRDDDDYVEDDVEGEDDDAYDEPRGHRSHSLPFGLAPQPPMLGSRPRAKTEDGSVPPAGVWNAKTGTYTSHGSANGNANGNNKGAVPGMSLPPLPRTSSNSSTAMGVVSPGEYPYSPPSSYPASPTVSNPRGSGGSGTWQRRSNGDGHSPMNDTMSKFMSSDDNGPGQPLVRNASAGYSYNATPAATPPVPPIPGPLRVRAQSSPNIHAAGGPSWTSVPEMPSHHRKPSTTSGPSSPTTPYPNSTYPSIPAVPAIPSCHASPRPDGLRTLRQQPSSNNLNVNGVPQLKIKVNFQEDSYLIVVPTQIGYSELNERVEKKIRLCGSRRVEAQPLRLRYKDEDNDYIIIKDDDDISLAFESCIAGGVMSLHVS</sequence>
<feature type="domain" description="PB1" evidence="3">
    <location>
        <begin position="813"/>
        <end position="897"/>
    </location>
</feature>
<dbReference type="SUPFAM" id="SSF54277">
    <property type="entry name" value="CAD &amp; PB1 domains"/>
    <property type="match status" value="1"/>
</dbReference>
<evidence type="ECO:0000313" key="4">
    <source>
        <dbReference type="EMBL" id="KAG9323247.1"/>
    </source>
</evidence>
<dbReference type="FunFam" id="3.10.20.90:FF:000176">
    <property type="entry name" value="Rho guanyl nucleotide exchange factor"/>
    <property type="match status" value="1"/>
</dbReference>
<dbReference type="InterPro" id="IPR053026">
    <property type="entry name" value="CDC42_GEF"/>
</dbReference>
<dbReference type="SMART" id="SM00325">
    <property type="entry name" value="RhoGEF"/>
    <property type="match status" value="1"/>
</dbReference>
<evidence type="ECO:0000259" key="2">
    <source>
        <dbReference type="PROSITE" id="PS50010"/>
    </source>
</evidence>
<name>A0A9P8A6N3_MORAP</name>
<dbReference type="Gene3D" id="3.10.20.90">
    <property type="entry name" value="Phosphatidylinositol 3-kinase Catalytic Subunit, Chain A, domain 1"/>
    <property type="match status" value="1"/>
</dbReference>
<dbReference type="PROSITE" id="PS51745">
    <property type="entry name" value="PB1"/>
    <property type="match status" value="1"/>
</dbReference>
<dbReference type="GO" id="GO:0043332">
    <property type="term" value="C:mating projection tip"/>
    <property type="evidence" value="ECO:0007669"/>
    <property type="project" value="TreeGrafter"/>
</dbReference>
<dbReference type="Pfam" id="PF00621">
    <property type="entry name" value="RhoGEF"/>
    <property type="match status" value="1"/>
</dbReference>
<dbReference type="Pfam" id="PF06395">
    <property type="entry name" value="CDC24"/>
    <property type="match status" value="1"/>
</dbReference>
<comment type="caution">
    <text evidence="4">The sequence shown here is derived from an EMBL/GenBank/DDBJ whole genome shotgun (WGS) entry which is preliminary data.</text>
</comment>
<evidence type="ECO:0000256" key="1">
    <source>
        <dbReference type="SAM" id="MobiDB-lite"/>
    </source>
</evidence>
<evidence type="ECO:0000313" key="5">
    <source>
        <dbReference type="Proteomes" id="UP000717515"/>
    </source>
</evidence>
<dbReference type="InterPro" id="IPR000219">
    <property type="entry name" value="DH_dom"/>
</dbReference>
<dbReference type="InterPro" id="IPR035899">
    <property type="entry name" value="DBL_dom_sf"/>
</dbReference>
<feature type="compositionally biased region" description="Polar residues" evidence="1">
    <location>
        <begin position="797"/>
        <end position="807"/>
    </location>
</feature>
<feature type="compositionally biased region" description="Acidic residues" evidence="1">
    <location>
        <begin position="535"/>
        <end position="547"/>
    </location>
</feature>
<feature type="compositionally biased region" description="Polar residues" evidence="1">
    <location>
        <begin position="591"/>
        <end position="600"/>
    </location>
</feature>
<reference evidence="4" key="1">
    <citation type="submission" date="2021-07" db="EMBL/GenBank/DDBJ databases">
        <title>Draft genome of Mortierella alpina, strain LL118, isolated from an aspen leaf litter sample.</title>
        <authorList>
            <person name="Yang S."/>
            <person name="Vinatzer B.A."/>
        </authorList>
    </citation>
    <scope>NUCLEOTIDE SEQUENCE</scope>
    <source>
        <strain evidence="4">LL118</strain>
    </source>
</reference>
<dbReference type="Proteomes" id="UP000717515">
    <property type="component" value="Unassembled WGS sequence"/>
</dbReference>
<dbReference type="GO" id="GO:0005634">
    <property type="term" value="C:nucleus"/>
    <property type="evidence" value="ECO:0007669"/>
    <property type="project" value="TreeGrafter"/>
</dbReference>
<feature type="compositionally biased region" description="Polar residues" evidence="1">
    <location>
        <begin position="678"/>
        <end position="690"/>
    </location>
</feature>
<dbReference type="PANTHER" id="PTHR47339:SF1">
    <property type="entry name" value="CELL DIVISION CONTROL PROTEIN 24"/>
    <property type="match status" value="1"/>
</dbReference>
<feature type="domain" description="DH" evidence="2">
    <location>
        <begin position="183"/>
        <end position="358"/>
    </location>
</feature>
<dbReference type="Pfam" id="PF15411">
    <property type="entry name" value="PH_10"/>
    <property type="match status" value="1"/>
</dbReference>
<organism evidence="4 5">
    <name type="scientific">Mortierella alpina</name>
    <name type="common">Oleaginous fungus</name>
    <name type="synonym">Mortierella renispora</name>
    <dbReference type="NCBI Taxonomy" id="64518"/>
    <lineage>
        <taxon>Eukaryota</taxon>
        <taxon>Fungi</taxon>
        <taxon>Fungi incertae sedis</taxon>
        <taxon>Mucoromycota</taxon>
        <taxon>Mortierellomycotina</taxon>
        <taxon>Mortierellomycetes</taxon>
        <taxon>Mortierellales</taxon>
        <taxon>Mortierellaceae</taxon>
        <taxon>Mortierella</taxon>
    </lineage>
</organism>
<dbReference type="SUPFAM" id="SSF48065">
    <property type="entry name" value="DBL homology domain (DH-domain)"/>
    <property type="match status" value="1"/>
</dbReference>
<dbReference type="Gene3D" id="1.20.900.10">
    <property type="entry name" value="Dbl homology (DH) domain"/>
    <property type="match status" value="1"/>
</dbReference>
<accession>A0A9P8A6N3</accession>
<dbReference type="InterPro" id="IPR053793">
    <property type="entry name" value="PB1-like"/>
</dbReference>
<feature type="compositionally biased region" description="Low complexity" evidence="1">
    <location>
        <begin position="601"/>
        <end position="612"/>
    </location>
</feature>
<dbReference type="GO" id="GO:0031106">
    <property type="term" value="P:septin ring organization"/>
    <property type="evidence" value="ECO:0007669"/>
    <property type="project" value="TreeGrafter"/>
</dbReference>
<dbReference type="InterPro" id="IPR011993">
    <property type="entry name" value="PH-like_dom_sf"/>
</dbReference>
<feature type="region of interest" description="Disordered" evidence="1">
    <location>
        <begin position="535"/>
        <end position="807"/>
    </location>
</feature>
<dbReference type="SUPFAM" id="SSF50729">
    <property type="entry name" value="PH domain-like"/>
    <property type="match status" value="1"/>
</dbReference>
<feature type="compositionally biased region" description="Low complexity" evidence="1">
    <location>
        <begin position="756"/>
        <end position="775"/>
    </location>
</feature>
<dbReference type="CDD" id="cd00014">
    <property type="entry name" value="CH_SF"/>
    <property type="match status" value="1"/>
</dbReference>
<dbReference type="InterPro" id="IPR010481">
    <property type="entry name" value="Cdc24/Scd1_N"/>
</dbReference>
<dbReference type="CDD" id="cd00160">
    <property type="entry name" value="RhoGEF"/>
    <property type="match status" value="1"/>
</dbReference>
<dbReference type="PROSITE" id="PS50010">
    <property type="entry name" value="DH_2"/>
    <property type="match status" value="1"/>
</dbReference>
<proteinExistence type="predicted"/>
<gene>
    <name evidence="4" type="ORF">KVV02_000141</name>
</gene>
<dbReference type="AlphaFoldDB" id="A0A9P8A6N3"/>
<dbReference type="InterPro" id="IPR000270">
    <property type="entry name" value="PB1_dom"/>
</dbReference>
<dbReference type="GO" id="GO:0005737">
    <property type="term" value="C:cytoplasm"/>
    <property type="evidence" value="ECO:0007669"/>
    <property type="project" value="TreeGrafter"/>
</dbReference>
<evidence type="ECO:0000259" key="3">
    <source>
        <dbReference type="PROSITE" id="PS51745"/>
    </source>
</evidence>
<dbReference type="GO" id="GO:0005085">
    <property type="term" value="F:guanyl-nucleotide exchange factor activity"/>
    <property type="evidence" value="ECO:0007669"/>
    <property type="project" value="InterPro"/>
</dbReference>
<protein>
    <submittedName>
        <fullName evidence="4">Uncharacterized protein</fullName>
    </submittedName>
</protein>
<dbReference type="Pfam" id="PF00564">
    <property type="entry name" value="PB1"/>
    <property type="match status" value="1"/>
</dbReference>